<protein>
    <recommendedName>
        <fullName evidence="3">Polyketide cyclase / dehydrase and lipid transport</fullName>
    </recommendedName>
</protein>
<dbReference type="AlphaFoldDB" id="A0A1H2HB01"/>
<evidence type="ECO:0000313" key="2">
    <source>
        <dbReference type="Proteomes" id="UP000243232"/>
    </source>
</evidence>
<sequence length="134" mass="15148">MPALNRVRHLSQSIACPWQLAYDYLCVPEHFCQWASGLASGMQRIDGQWLATTPQGQVRLTFSPPNSYGVLDHWVHITPQVSIYVPLRLVANGEGCELILSLFRQPGMSEERFAADAQWVQRDLLTARQLLEAL</sequence>
<proteinExistence type="predicted"/>
<gene>
    <name evidence="1" type="ORF">SAMN05216296_2881</name>
</gene>
<dbReference type="SUPFAM" id="SSF55961">
    <property type="entry name" value="Bet v1-like"/>
    <property type="match status" value="1"/>
</dbReference>
<evidence type="ECO:0008006" key="3">
    <source>
        <dbReference type="Google" id="ProtNLM"/>
    </source>
</evidence>
<keyword evidence="2" id="KW-1185">Reference proteome</keyword>
<dbReference type="EMBL" id="LT629785">
    <property type="protein sequence ID" value="SDU29067.1"/>
    <property type="molecule type" value="Genomic_DNA"/>
</dbReference>
<reference evidence="2" key="1">
    <citation type="submission" date="2016-10" db="EMBL/GenBank/DDBJ databases">
        <authorList>
            <person name="Varghese N."/>
            <person name="Submissions S."/>
        </authorList>
    </citation>
    <scope>NUCLEOTIDE SEQUENCE [LARGE SCALE GENOMIC DNA]</scope>
    <source>
        <strain evidence="2">DSM 17875</strain>
    </source>
</reference>
<organism evidence="1 2">
    <name type="scientific">Pseudomonas pohangensis</name>
    <dbReference type="NCBI Taxonomy" id="364197"/>
    <lineage>
        <taxon>Bacteria</taxon>
        <taxon>Pseudomonadati</taxon>
        <taxon>Pseudomonadota</taxon>
        <taxon>Gammaproteobacteria</taxon>
        <taxon>Pseudomonadales</taxon>
        <taxon>Pseudomonadaceae</taxon>
        <taxon>Pseudomonas</taxon>
    </lineage>
</organism>
<accession>A0A1H2HB01</accession>
<dbReference type="STRING" id="364197.SAMN05216296_2881"/>
<dbReference type="Proteomes" id="UP000243232">
    <property type="component" value="Chromosome I"/>
</dbReference>
<dbReference type="Gene3D" id="3.30.530.20">
    <property type="match status" value="1"/>
</dbReference>
<dbReference type="RefSeq" id="WP_090196740.1">
    <property type="nucleotide sequence ID" value="NZ_LT629785.1"/>
</dbReference>
<evidence type="ECO:0000313" key="1">
    <source>
        <dbReference type="EMBL" id="SDU29067.1"/>
    </source>
</evidence>
<name>A0A1H2HB01_9PSED</name>
<dbReference type="OrthoDB" id="880456at2"/>
<dbReference type="InterPro" id="IPR023393">
    <property type="entry name" value="START-like_dom_sf"/>
</dbReference>